<dbReference type="AlphaFoldDB" id="A0A919K751"/>
<reference evidence="1" key="1">
    <citation type="submission" date="2021-01" db="EMBL/GenBank/DDBJ databases">
        <title>Whole genome shotgun sequence of Actinoplanes rishiriensis NBRC 108556.</title>
        <authorList>
            <person name="Komaki H."/>
            <person name="Tamura T."/>
        </authorList>
    </citation>
    <scope>NUCLEOTIDE SEQUENCE</scope>
    <source>
        <strain evidence="1">NBRC 108556</strain>
    </source>
</reference>
<protein>
    <submittedName>
        <fullName evidence="1">Uncharacterized protein</fullName>
    </submittedName>
</protein>
<dbReference type="EMBL" id="BOMV01000092">
    <property type="protein sequence ID" value="GIF00890.1"/>
    <property type="molecule type" value="Genomic_DNA"/>
</dbReference>
<sequence>MSAARRHATQYLEVEDDPALREKIYTKLAAEIDVIKSLPEKYQALIREEEKLMTLLLRACDVHDAACPSAAAGPPVVPRSPKFWDFAGCVPPTKLAPVVDHNQCNRRSWCRLRRRVPGSLIRRGRRSLPGVNGSALNGCIRPTFERAR</sequence>
<name>A0A919K751_9ACTN</name>
<accession>A0A919K751</accession>
<proteinExistence type="predicted"/>
<evidence type="ECO:0000313" key="1">
    <source>
        <dbReference type="EMBL" id="GIF00890.1"/>
    </source>
</evidence>
<dbReference type="RefSeq" id="WP_203789140.1">
    <property type="nucleotide sequence ID" value="NZ_BOMV01000092.1"/>
</dbReference>
<organism evidence="1 2">
    <name type="scientific">Paractinoplanes rishiriensis</name>
    <dbReference type="NCBI Taxonomy" id="1050105"/>
    <lineage>
        <taxon>Bacteria</taxon>
        <taxon>Bacillati</taxon>
        <taxon>Actinomycetota</taxon>
        <taxon>Actinomycetes</taxon>
        <taxon>Micromonosporales</taxon>
        <taxon>Micromonosporaceae</taxon>
        <taxon>Paractinoplanes</taxon>
    </lineage>
</organism>
<comment type="caution">
    <text evidence="1">The sequence shown here is derived from an EMBL/GenBank/DDBJ whole genome shotgun (WGS) entry which is preliminary data.</text>
</comment>
<dbReference type="Proteomes" id="UP000636960">
    <property type="component" value="Unassembled WGS sequence"/>
</dbReference>
<keyword evidence="2" id="KW-1185">Reference proteome</keyword>
<evidence type="ECO:0000313" key="2">
    <source>
        <dbReference type="Proteomes" id="UP000636960"/>
    </source>
</evidence>
<gene>
    <name evidence="1" type="ORF">Ari01nite_83540</name>
</gene>